<reference evidence="1 2" key="1">
    <citation type="submission" date="2024-10" db="EMBL/GenBank/DDBJ databases">
        <title>Updated reference genomes for cyclostephanoid diatoms.</title>
        <authorList>
            <person name="Roberts W.R."/>
            <person name="Alverson A.J."/>
        </authorList>
    </citation>
    <scope>NUCLEOTIDE SEQUENCE [LARGE SCALE GENOMIC DNA]</scope>
    <source>
        <strain evidence="1 2">AJA010-31</strain>
    </source>
</reference>
<evidence type="ECO:0000313" key="1">
    <source>
        <dbReference type="EMBL" id="KAL3786314.1"/>
    </source>
</evidence>
<keyword evidence="2" id="KW-1185">Reference proteome</keyword>
<dbReference type="AlphaFoldDB" id="A0ABD3PFC4"/>
<dbReference type="Proteomes" id="UP001530400">
    <property type="component" value="Unassembled WGS sequence"/>
</dbReference>
<sequence>MEPSNPQTLSRKQIRSEIERILSQTVLRNTQTANAGLTSRRIAARRSLSFRIERSLYRRAPDMDWYNDREALQWRVVKIAQEMLYASIRREEQRAVERQRGGRLI</sequence>
<proteinExistence type="predicted"/>
<evidence type="ECO:0000313" key="2">
    <source>
        <dbReference type="Proteomes" id="UP001530400"/>
    </source>
</evidence>
<name>A0ABD3PFC4_9STRA</name>
<protein>
    <submittedName>
        <fullName evidence="1">Uncharacterized protein</fullName>
    </submittedName>
</protein>
<organism evidence="1 2">
    <name type="scientific">Cyclotella atomus</name>
    <dbReference type="NCBI Taxonomy" id="382360"/>
    <lineage>
        <taxon>Eukaryota</taxon>
        <taxon>Sar</taxon>
        <taxon>Stramenopiles</taxon>
        <taxon>Ochrophyta</taxon>
        <taxon>Bacillariophyta</taxon>
        <taxon>Coscinodiscophyceae</taxon>
        <taxon>Thalassiosirophycidae</taxon>
        <taxon>Stephanodiscales</taxon>
        <taxon>Stephanodiscaceae</taxon>
        <taxon>Cyclotella</taxon>
    </lineage>
</organism>
<comment type="caution">
    <text evidence="1">The sequence shown here is derived from an EMBL/GenBank/DDBJ whole genome shotgun (WGS) entry which is preliminary data.</text>
</comment>
<gene>
    <name evidence="1" type="ORF">ACHAWO_009658</name>
</gene>
<accession>A0ABD3PFC4</accession>
<dbReference type="EMBL" id="JALLPJ020000655">
    <property type="protein sequence ID" value="KAL3786314.1"/>
    <property type="molecule type" value="Genomic_DNA"/>
</dbReference>